<gene>
    <name evidence="2" type="ORF">BPP43_08765</name>
</gene>
<feature type="transmembrane region" description="Helical" evidence="1">
    <location>
        <begin position="75"/>
        <end position="95"/>
    </location>
</feature>
<feature type="transmembrane region" description="Helical" evidence="1">
    <location>
        <begin position="133"/>
        <end position="153"/>
    </location>
</feature>
<dbReference type="AlphaFoldDB" id="A0A3B6VS16"/>
<dbReference type="Proteomes" id="UP000010793">
    <property type="component" value="Chromosome"/>
</dbReference>
<proteinExistence type="predicted"/>
<protein>
    <recommendedName>
        <fullName evidence="4">Zinc ribbon domain-containing protein</fullName>
    </recommendedName>
</protein>
<keyword evidence="1" id="KW-1133">Transmembrane helix</keyword>
<keyword evidence="1" id="KW-0472">Membrane</keyword>
<keyword evidence="3" id="KW-1185">Reference proteome</keyword>
<feature type="transmembrane region" description="Helical" evidence="1">
    <location>
        <begin position="107"/>
        <end position="127"/>
    </location>
</feature>
<feature type="transmembrane region" description="Helical" evidence="1">
    <location>
        <begin position="52"/>
        <end position="69"/>
    </location>
</feature>
<evidence type="ECO:0000313" key="2">
    <source>
        <dbReference type="EMBL" id="AGA66942.1"/>
    </source>
</evidence>
<dbReference type="Pfam" id="PF19845">
    <property type="entry name" value="DUF6320"/>
    <property type="match status" value="1"/>
</dbReference>
<sequence length="219" mass="25301">MPYCNNCKLEIKANKCPLCFSELENKNNTYCEEYPSYDWYYKKIKKVNAKKIVSLVAVSAIIIIMLVNISTSSKYNWAMISAVSVASAYFTYICFTASIFYLRQKLLIEFFILLPLVIIIDIFSGFYKWSFNYVMPFLSLGLNVSMLIIGIIDHKYFNEYVSYIISAAFISILMIVLPLFNFLYWSSLAAFGSGIIVILTMIILFRNEFILSLKKIFNA</sequence>
<evidence type="ECO:0008006" key="4">
    <source>
        <dbReference type="Google" id="ProtNLM"/>
    </source>
</evidence>
<dbReference type="RefSeq" id="WP_015274679.1">
    <property type="nucleotide sequence ID" value="NC_019908.1"/>
</dbReference>
<keyword evidence="1" id="KW-0812">Transmembrane</keyword>
<evidence type="ECO:0000256" key="1">
    <source>
        <dbReference type="SAM" id="Phobius"/>
    </source>
</evidence>
<reference evidence="2 3" key="1">
    <citation type="journal article" date="2013" name="Genome Announc.">
        <title>Complete Genome Sequence of the Porcine Strain Brachyspira pilosicoli P43/6/78(T.).</title>
        <authorList>
            <person name="Lin C."/>
            <person name="den Bakker H.C."/>
            <person name="Suzuki H."/>
            <person name="Lefebure T."/>
            <person name="Ponnala L."/>
            <person name="Sun Q."/>
            <person name="Stanhope M.J."/>
            <person name="Wiedmann M."/>
            <person name="Duhamel G.E."/>
        </authorList>
    </citation>
    <scope>NUCLEOTIDE SEQUENCE [LARGE SCALE GENOMIC DNA]</scope>
    <source>
        <strain evidence="2 3">P43/6/78</strain>
    </source>
</reference>
<evidence type="ECO:0000313" key="3">
    <source>
        <dbReference type="Proteomes" id="UP000010793"/>
    </source>
</evidence>
<name>A0A3B6VS16_BRAPL</name>
<dbReference type="KEGG" id="bpip:BPP43_08765"/>
<organism evidence="2 3">
    <name type="scientific">Brachyspira pilosicoli P43/6/78</name>
    <dbReference type="NCBI Taxonomy" id="1042417"/>
    <lineage>
        <taxon>Bacteria</taxon>
        <taxon>Pseudomonadati</taxon>
        <taxon>Spirochaetota</taxon>
        <taxon>Spirochaetia</taxon>
        <taxon>Brachyspirales</taxon>
        <taxon>Brachyspiraceae</taxon>
        <taxon>Brachyspira</taxon>
    </lineage>
</organism>
<feature type="transmembrane region" description="Helical" evidence="1">
    <location>
        <begin position="160"/>
        <end position="177"/>
    </location>
</feature>
<feature type="transmembrane region" description="Helical" evidence="1">
    <location>
        <begin position="183"/>
        <end position="205"/>
    </location>
</feature>
<dbReference type="InterPro" id="IPR046283">
    <property type="entry name" value="DUF6320"/>
</dbReference>
<dbReference type="EMBL" id="CP002873">
    <property type="protein sequence ID" value="AGA66942.1"/>
    <property type="molecule type" value="Genomic_DNA"/>
</dbReference>
<accession>A0A3B6VS16</accession>